<feature type="region of interest" description="Disordered" evidence="10">
    <location>
        <begin position="19"/>
        <end position="47"/>
    </location>
</feature>
<reference evidence="12" key="2">
    <citation type="journal article" date="2021" name="PeerJ">
        <title>Extensive microbial diversity within the chicken gut microbiome revealed by metagenomics and culture.</title>
        <authorList>
            <person name="Gilroy R."/>
            <person name="Ravi A."/>
            <person name="Getino M."/>
            <person name="Pursley I."/>
            <person name="Horton D.L."/>
            <person name="Alikhan N.F."/>
            <person name="Baker D."/>
            <person name="Gharbi K."/>
            <person name="Hall N."/>
            <person name="Watson M."/>
            <person name="Adriaenssens E.M."/>
            <person name="Foster-Nyarko E."/>
            <person name="Jarju S."/>
            <person name="Secka A."/>
            <person name="Antonio M."/>
            <person name="Oren A."/>
            <person name="Chaudhuri R.R."/>
            <person name="La Ragione R."/>
            <person name="Hildebrand F."/>
            <person name="Pallen M.J."/>
        </authorList>
    </citation>
    <scope>NUCLEOTIDE SEQUENCE</scope>
    <source>
        <strain evidence="12">ChiSxjej2B14-8506</strain>
    </source>
</reference>
<evidence type="ECO:0000256" key="3">
    <source>
        <dbReference type="ARBA" id="ARBA00022448"/>
    </source>
</evidence>
<feature type="transmembrane region" description="Helical" evidence="11">
    <location>
        <begin position="55"/>
        <end position="76"/>
    </location>
</feature>
<evidence type="ECO:0000256" key="8">
    <source>
        <dbReference type="ARBA" id="ARBA00023010"/>
    </source>
</evidence>
<name>A0A9D1LRH7_9FIRM</name>
<dbReference type="SMART" id="SM01323">
    <property type="entry name" value="YajC"/>
    <property type="match status" value="1"/>
</dbReference>
<reference evidence="12" key="1">
    <citation type="submission" date="2020-10" db="EMBL/GenBank/DDBJ databases">
        <authorList>
            <person name="Gilroy R."/>
        </authorList>
    </citation>
    <scope>NUCLEOTIDE SEQUENCE</scope>
    <source>
        <strain evidence="12">ChiSxjej2B14-8506</strain>
    </source>
</reference>
<keyword evidence="7 11" id="KW-1133">Transmembrane helix</keyword>
<dbReference type="GO" id="GO:0005886">
    <property type="term" value="C:plasma membrane"/>
    <property type="evidence" value="ECO:0007669"/>
    <property type="project" value="UniProtKB-SubCell"/>
</dbReference>
<dbReference type="GO" id="GO:0015031">
    <property type="term" value="P:protein transport"/>
    <property type="evidence" value="ECO:0007669"/>
    <property type="project" value="UniProtKB-KW"/>
</dbReference>
<evidence type="ECO:0000313" key="12">
    <source>
        <dbReference type="EMBL" id="HIU46705.1"/>
    </source>
</evidence>
<keyword evidence="6" id="KW-0653">Protein transport</keyword>
<evidence type="ECO:0000256" key="10">
    <source>
        <dbReference type="SAM" id="MobiDB-lite"/>
    </source>
</evidence>
<evidence type="ECO:0000313" key="13">
    <source>
        <dbReference type="Proteomes" id="UP000824123"/>
    </source>
</evidence>
<keyword evidence="8" id="KW-0811">Translocation</keyword>
<gene>
    <name evidence="12" type="primary">yajC</name>
    <name evidence="12" type="ORF">IAC59_05560</name>
</gene>
<evidence type="ECO:0000256" key="6">
    <source>
        <dbReference type="ARBA" id="ARBA00022927"/>
    </source>
</evidence>
<dbReference type="Proteomes" id="UP000824123">
    <property type="component" value="Unassembled WGS sequence"/>
</dbReference>
<comment type="similarity">
    <text evidence="2">Belongs to the YajC family.</text>
</comment>
<organism evidence="12 13">
    <name type="scientific">Candidatus Fimadaptatus faecigallinarum</name>
    <dbReference type="NCBI Taxonomy" id="2840814"/>
    <lineage>
        <taxon>Bacteria</taxon>
        <taxon>Bacillati</taxon>
        <taxon>Bacillota</taxon>
        <taxon>Clostridia</taxon>
        <taxon>Eubacteriales</taxon>
        <taxon>Candidatus Fimadaptatus</taxon>
    </lineage>
</organism>
<dbReference type="PANTHER" id="PTHR33909:SF1">
    <property type="entry name" value="SEC TRANSLOCON ACCESSORY COMPLEX SUBUNIT YAJC"/>
    <property type="match status" value="1"/>
</dbReference>
<evidence type="ECO:0000256" key="11">
    <source>
        <dbReference type="SAM" id="Phobius"/>
    </source>
</evidence>
<comment type="subcellular location">
    <subcellularLocation>
        <location evidence="1">Cell membrane</location>
        <topology evidence="1">Single-pass membrane protein</topology>
    </subcellularLocation>
</comment>
<keyword evidence="9 11" id="KW-0472">Membrane</keyword>
<sequence>MHINDTVIYFDPLTANQPLDQSNTSASDTTADDTGTQVGTATSTPADATGEVNTVGSILSLVVPLLLMGVVFYFFLIRPQRKKDKAVKNMLDALKPGDRICTIGGIYGTVDRLKDDTVTIIVGSDKSRMVMAKWAIRSVENATVENDSSPEV</sequence>
<evidence type="ECO:0000256" key="7">
    <source>
        <dbReference type="ARBA" id="ARBA00022989"/>
    </source>
</evidence>
<dbReference type="NCBIfam" id="TIGR00739">
    <property type="entry name" value="yajC"/>
    <property type="match status" value="1"/>
</dbReference>
<accession>A0A9D1LRH7</accession>
<dbReference type="InterPro" id="IPR003849">
    <property type="entry name" value="Preprotein_translocase_YajC"/>
</dbReference>
<dbReference type="EMBL" id="DVNK01000037">
    <property type="protein sequence ID" value="HIU46705.1"/>
    <property type="molecule type" value="Genomic_DNA"/>
</dbReference>
<evidence type="ECO:0000256" key="4">
    <source>
        <dbReference type="ARBA" id="ARBA00022475"/>
    </source>
</evidence>
<feature type="compositionally biased region" description="Polar residues" evidence="10">
    <location>
        <begin position="35"/>
        <end position="47"/>
    </location>
</feature>
<feature type="compositionally biased region" description="Low complexity" evidence="10">
    <location>
        <begin position="24"/>
        <end position="34"/>
    </location>
</feature>
<dbReference type="AlphaFoldDB" id="A0A9D1LRH7"/>
<evidence type="ECO:0000256" key="2">
    <source>
        <dbReference type="ARBA" id="ARBA00006742"/>
    </source>
</evidence>
<dbReference type="PANTHER" id="PTHR33909">
    <property type="entry name" value="SEC TRANSLOCON ACCESSORY COMPLEX SUBUNIT YAJC"/>
    <property type="match status" value="1"/>
</dbReference>
<keyword evidence="4" id="KW-1003">Cell membrane</keyword>
<evidence type="ECO:0000256" key="9">
    <source>
        <dbReference type="ARBA" id="ARBA00023136"/>
    </source>
</evidence>
<dbReference type="Pfam" id="PF02699">
    <property type="entry name" value="YajC"/>
    <property type="match status" value="1"/>
</dbReference>
<evidence type="ECO:0000256" key="5">
    <source>
        <dbReference type="ARBA" id="ARBA00022692"/>
    </source>
</evidence>
<dbReference type="PRINTS" id="PR01853">
    <property type="entry name" value="YAJCTRNLCASE"/>
</dbReference>
<keyword evidence="3" id="KW-0813">Transport</keyword>
<protein>
    <submittedName>
        <fullName evidence="12">Preprotein translocase subunit YajC</fullName>
    </submittedName>
</protein>
<comment type="caution">
    <text evidence="12">The sequence shown here is derived from an EMBL/GenBank/DDBJ whole genome shotgun (WGS) entry which is preliminary data.</text>
</comment>
<keyword evidence="5 11" id="KW-0812">Transmembrane</keyword>
<evidence type="ECO:0000256" key="1">
    <source>
        <dbReference type="ARBA" id="ARBA00004162"/>
    </source>
</evidence>
<proteinExistence type="inferred from homology"/>